<dbReference type="FunFam" id="3.30.1130.10:FF:000001">
    <property type="entry name" value="GTP cyclohydrolase 1"/>
    <property type="match status" value="1"/>
</dbReference>
<dbReference type="Pfam" id="PF01227">
    <property type="entry name" value="GTP_cyclohydroI"/>
    <property type="match status" value="1"/>
</dbReference>
<dbReference type="InterPro" id="IPR043134">
    <property type="entry name" value="GTP-CH-I_N"/>
</dbReference>
<dbReference type="GO" id="GO:0046654">
    <property type="term" value="P:tetrahydrofolate biosynthetic process"/>
    <property type="evidence" value="ECO:0007669"/>
    <property type="project" value="UniProtKB-UniRule"/>
</dbReference>
<feature type="binding site" evidence="8">
    <location>
        <position position="142"/>
    </location>
    <ligand>
        <name>Zn(2+)</name>
        <dbReference type="ChEBI" id="CHEBI:29105"/>
    </ligand>
</feature>
<feature type="binding site" evidence="8">
    <location>
        <position position="74"/>
    </location>
    <ligand>
        <name>Zn(2+)</name>
        <dbReference type="ChEBI" id="CHEBI:29105"/>
    </ligand>
</feature>
<dbReference type="InterPro" id="IPR043133">
    <property type="entry name" value="GTP-CH-I_C/QueF"/>
</dbReference>
<dbReference type="InterPro" id="IPR001474">
    <property type="entry name" value="GTP_CycHdrlase_I"/>
</dbReference>
<dbReference type="EMBL" id="LWQT01000077">
    <property type="protein sequence ID" value="OAN48199.1"/>
    <property type="molecule type" value="Genomic_DNA"/>
</dbReference>
<keyword evidence="11" id="KW-1185">Reference proteome</keyword>
<keyword evidence="6 8" id="KW-0378">Hydrolase</keyword>
<dbReference type="InterPro" id="IPR018234">
    <property type="entry name" value="GTP_CycHdrlase_I_CS"/>
</dbReference>
<evidence type="ECO:0000256" key="6">
    <source>
        <dbReference type="ARBA" id="ARBA00022801"/>
    </source>
</evidence>
<gene>
    <name evidence="8" type="primary">folE</name>
    <name evidence="10" type="ORF">A6A04_04635</name>
</gene>
<feature type="binding site" evidence="8">
    <location>
        <position position="71"/>
    </location>
    <ligand>
        <name>Zn(2+)</name>
        <dbReference type="ChEBI" id="CHEBI:29105"/>
    </ligand>
</feature>
<sequence>MEAIKTLIAYTGDNPYREGLRGTPDRVIRAYDEFFAGYHSTAAEVLKTTFAETGSYDEMVTLTDIEFDSHCEHHMVPFTGVVHIAYIPDKTVVGISKLARLVEIYARRLQIQEKMTTQIADKLHMVLKPKGVAVVIAGQHMCMTTRGVKKKRVKMITSTMTGVFREDPKVRSEFMNLIGNPKSGMEK</sequence>
<dbReference type="GO" id="GO:0008270">
    <property type="term" value="F:zinc ion binding"/>
    <property type="evidence" value="ECO:0007669"/>
    <property type="project" value="UniProtKB-UniRule"/>
</dbReference>
<dbReference type="UniPathway" id="UPA00848">
    <property type="reaction ID" value="UER00151"/>
</dbReference>
<comment type="catalytic activity">
    <reaction evidence="1 8">
        <text>GTP + H2O = 7,8-dihydroneopterin 3'-triphosphate + formate + H(+)</text>
        <dbReference type="Rhea" id="RHEA:17473"/>
        <dbReference type="ChEBI" id="CHEBI:15377"/>
        <dbReference type="ChEBI" id="CHEBI:15378"/>
        <dbReference type="ChEBI" id="CHEBI:15740"/>
        <dbReference type="ChEBI" id="CHEBI:37565"/>
        <dbReference type="ChEBI" id="CHEBI:58462"/>
        <dbReference type="EC" id="3.5.4.16"/>
    </reaction>
</comment>
<dbReference type="GO" id="GO:0003934">
    <property type="term" value="F:GTP cyclohydrolase I activity"/>
    <property type="evidence" value="ECO:0007669"/>
    <property type="project" value="UniProtKB-UniRule"/>
</dbReference>
<dbReference type="SUPFAM" id="SSF55620">
    <property type="entry name" value="Tetrahydrobiopterin biosynthesis enzymes-like"/>
    <property type="match status" value="1"/>
</dbReference>
<evidence type="ECO:0000256" key="2">
    <source>
        <dbReference type="ARBA" id="ARBA00005080"/>
    </source>
</evidence>
<proteinExistence type="inferred from homology"/>
<evidence type="ECO:0000256" key="1">
    <source>
        <dbReference type="ARBA" id="ARBA00001052"/>
    </source>
</evidence>
<feature type="domain" description="GTP cyclohydrolase I" evidence="9">
    <location>
        <begin position="2"/>
        <end position="178"/>
    </location>
</feature>
<evidence type="ECO:0000256" key="7">
    <source>
        <dbReference type="ARBA" id="ARBA00023134"/>
    </source>
</evidence>
<organism evidence="10 11">
    <name type="scientific">Paramagnetospirillum marisnigri</name>
    <dbReference type="NCBI Taxonomy" id="1285242"/>
    <lineage>
        <taxon>Bacteria</taxon>
        <taxon>Pseudomonadati</taxon>
        <taxon>Pseudomonadota</taxon>
        <taxon>Alphaproteobacteria</taxon>
        <taxon>Rhodospirillales</taxon>
        <taxon>Magnetospirillaceae</taxon>
        <taxon>Paramagnetospirillum</taxon>
    </lineage>
</organism>
<comment type="subunit">
    <text evidence="8">Homopolymer.</text>
</comment>
<name>A0A178MHV8_9PROT</name>
<dbReference type="EC" id="3.5.4.16" evidence="8"/>
<dbReference type="Proteomes" id="UP000078428">
    <property type="component" value="Unassembled WGS sequence"/>
</dbReference>
<keyword evidence="7 8" id="KW-0342">GTP-binding</keyword>
<dbReference type="InterPro" id="IPR020602">
    <property type="entry name" value="GTP_CycHdrlase_I_dom"/>
</dbReference>
<dbReference type="Gene3D" id="3.30.1130.10">
    <property type="match status" value="1"/>
</dbReference>
<evidence type="ECO:0000313" key="10">
    <source>
        <dbReference type="EMBL" id="OAN48199.1"/>
    </source>
</evidence>
<dbReference type="PROSITE" id="PS00860">
    <property type="entry name" value="GTP_CYCLOHYDROL_1_2"/>
    <property type="match status" value="1"/>
</dbReference>
<dbReference type="PANTHER" id="PTHR11109:SF7">
    <property type="entry name" value="GTP CYCLOHYDROLASE 1"/>
    <property type="match status" value="1"/>
</dbReference>
<dbReference type="GO" id="GO:0005525">
    <property type="term" value="F:GTP binding"/>
    <property type="evidence" value="ECO:0007669"/>
    <property type="project" value="UniProtKB-KW"/>
</dbReference>
<evidence type="ECO:0000313" key="11">
    <source>
        <dbReference type="Proteomes" id="UP000078428"/>
    </source>
</evidence>
<keyword evidence="8" id="KW-0547">Nucleotide-binding</keyword>
<comment type="similarity">
    <text evidence="3 8">Belongs to the GTP cyclohydrolase I family.</text>
</comment>
<accession>A0A178MHV8</accession>
<dbReference type="HAMAP" id="MF_00223">
    <property type="entry name" value="FolE"/>
    <property type="match status" value="1"/>
</dbReference>
<comment type="pathway">
    <text evidence="2 8">Cofactor biosynthesis; 7,8-dihydroneopterin triphosphate biosynthesis; 7,8-dihydroneopterin triphosphate from GTP: step 1/1.</text>
</comment>
<dbReference type="GO" id="GO:0005737">
    <property type="term" value="C:cytoplasm"/>
    <property type="evidence" value="ECO:0007669"/>
    <property type="project" value="TreeGrafter"/>
</dbReference>
<dbReference type="Gene3D" id="1.10.286.10">
    <property type="match status" value="1"/>
</dbReference>
<evidence type="ECO:0000256" key="3">
    <source>
        <dbReference type="ARBA" id="ARBA00008085"/>
    </source>
</evidence>
<protein>
    <recommendedName>
        <fullName evidence="8">GTP cyclohydrolase 1</fullName>
        <ecNumber evidence="8">3.5.4.16</ecNumber>
    </recommendedName>
    <alternativeName>
        <fullName evidence="8">GTP cyclohydrolase I</fullName>
        <shortName evidence="8">GTP-CH-I</shortName>
    </alternativeName>
</protein>
<dbReference type="AlphaFoldDB" id="A0A178MHV8"/>
<keyword evidence="5 8" id="KW-0554">One-carbon metabolism</keyword>
<keyword evidence="8" id="KW-0862">Zinc</keyword>
<dbReference type="GO" id="GO:0006730">
    <property type="term" value="P:one-carbon metabolic process"/>
    <property type="evidence" value="ECO:0007669"/>
    <property type="project" value="UniProtKB-UniRule"/>
</dbReference>
<comment type="caution">
    <text evidence="10">The sequence shown here is derived from an EMBL/GenBank/DDBJ whole genome shotgun (WGS) entry which is preliminary data.</text>
</comment>
<dbReference type="STRING" id="1285242.A6A04_04635"/>
<evidence type="ECO:0000259" key="9">
    <source>
        <dbReference type="Pfam" id="PF01227"/>
    </source>
</evidence>
<dbReference type="NCBIfam" id="NF006826">
    <property type="entry name" value="PRK09347.1-3"/>
    <property type="match status" value="1"/>
</dbReference>
<evidence type="ECO:0000256" key="5">
    <source>
        <dbReference type="ARBA" id="ARBA00022563"/>
    </source>
</evidence>
<dbReference type="PANTHER" id="PTHR11109">
    <property type="entry name" value="GTP CYCLOHYDROLASE I"/>
    <property type="match status" value="1"/>
</dbReference>
<dbReference type="NCBIfam" id="NF006825">
    <property type="entry name" value="PRK09347.1-2"/>
    <property type="match status" value="1"/>
</dbReference>
<dbReference type="GO" id="GO:0006729">
    <property type="term" value="P:tetrahydrobiopterin biosynthetic process"/>
    <property type="evidence" value="ECO:0007669"/>
    <property type="project" value="TreeGrafter"/>
</dbReference>
<comment type="subunit">
    <text evidence="4">Toroid-shaped homodecamer, composed of two pentamers of five dimers.</text>
</comment>
<evidence type="ECO:0000256" key="4">
    <source>
        <dbReference type="ARBA" id="ARBA00011857"/>
    </source>
</evidence>
<reference evidence="10 11" key="1">
    <citation type="submission" date="2016-04" db="EMBL/GenBank/DDBJ databases">
        <title>Draft genome sequence of freshwater magnetotactic bacteria Magnetospirillum marisnigri SP-1 and Magnetospirillum moscoviense BB-1.</title>
        <authorList>
            <person name="Koziaeva V."/>
            <person name="Dziuba M.V."/>
            <person name="Ivanov T.M."/>
            <person name="Kuznetsov B."/>
            <person name="Grouzdev D.S."/>
        </authorList>
    </citation>
    <scope>NUCLEOTIDE SEQUENCE [LARGE SCALE GENOMIC DNA]</scope>
    <source>
        <strain evidence="10 11">SP-1</strain>
    </source>
</reference>
<dbReference type="NCBIfam" id="TIGR00063">
    <property type="entry name" value="folE"/>
    <property type="match status" value="1"/>
</dbReference>
<keyword evidence="8" id="KW-0479">Metal-binding</keyword>
<evidence type="ECO:0000256" key="8">
    <source>
        <dbReference type="HAMAP-Rule" id="MF_00223"/>
    </source>
</evidence>